<evidence type="ECO:0000313" key="1">
    <source>
        <dbReference type="EMBL" id="THD73337.1"/>
    </source>
</evidence>
<reference evidence="1 2" key="1">
    <citation type="submission" date="2019-04" db="EMBL/GenBank/DDBJ databases">
        <title>Draft genome sequence of Youngimonas vesicularis.</title>
        <authorList>
            <person name="Hameed A."/>
        </authorList>
    </citation>
    <scope>NUCLEOTIDE SEQUENCE [LARGE SCALE GENOMIC DNA]</scope>
    <source>
        <strain evidence="1 2">CC-AMW-E</strain>
    </source>
</reference>
<organism evidence="1 2">
    <name type="scientific">Thalassobius vesicularis</name>
    <dbReference type="NCBI Taxonomy" id="1294297"/>
    <lineage>
        <taxon>Bacteria</taxon>
        <taxon>Pseudomonadati</taxon>
        <taxon>Pseudomonadota</taxon>
        <taxon>Alphaproteobacteria</taxon>
        <taxon>Rhodobacterales</taxon>
        <taxon>Roseobacteraceae</taxon>
        <taxon>Thalassovita</taxon>
    </lineage>
</organism>
<keyword evidence="2" id="KW-1185">Reference proteome</keyword>
<gene>
    <name evidence="1" type="ORF">E7681_11610</name>
</gene>
<comment type="caution">
    <text evidence="1">The sequence shown here is derived from an EMBL/GenBank/DDBJ whole genome shotgun (WGS) entry which is preliminary data.</text>
</comment>
<sequence length="431" mass="48564">MKHLFTRGSGFGLGSVGLLRRSARVVDAAPAKPIQESSPGPMPIRLQRALDIPVMDTSHEQSRREYVISRGQFLARQDMWEELGAELRNHDRKRARTAADMPLSDLLSYGARSDVVEPLIRQIRAGRIDASDIEDLPALTQLEYALEDAPNDYGVALVVLHALQDLAWAFHGIEPSSEPSKPRARAFHALMSSAEEILDRFDAFEQNSPALAAARCAMLPAQQNPQSRVVDDYEDLIDLDPHNPGHMRAFGRFMLPRWFGSYQQLEVQARRMAALTEDVWGAGGYAWTCLDALRLDPEVLNLLETDMFIEGMHDILERRQDQHTANLFAAFCAVTMHTARLRGSAYKPQIEALRGAFDWILADHLREVHPLVWALAERDSMDEHELTYNESLAEKGRGSAFRRIARHFETEIRNGARVVFGENGPQIQPRA</sequence>
<dbReference type="OrthoDB" id="7734559at2"/>
<dbReference type="RefSeq" id="WP_136339466.1">
    <property type="nucleotide sequence ID" value="NZ_SSMD01000005.1"/>
</dbReference>
<dbReference type="EMBL" id="SSMD01000005">
    <property type="protein sequence ID" value="THD73337.1"/>
    <property type="molecule type" value="Genomic_DNA"/>
</dbReference>
<accession>A0A4S3M9N5</accession>
<protein>
    <submittedName>
        <fullName evidence="1">Uncharacterized protein</fullName>
    </submittedName>
</protein>
<proteinExistence type="predicted"/>
<dbReference type="Proteomes" id="UP000306113">
    <property type="component" value="Unassembled WGS sequence"/>
</dbReference>
<evidence type="ECO:0000313" key="2">
    <source>
        <dbReference type="Proteomes" id="UP000306113"/>
    </source>
</evidence>
<name>A0A4S3M9N5_9RHOB</name>
<dbReference type="AlphaFoldDB" id="A0A4S3M9N5"/>